<organism evidence="2 3">
    <name type="scientific">Microbulbifer marinus</name>
    <dbReference type="NCBI Taxonomy" id="658218"/>
    <lineage>
        <taxon>Bacteria</taxon>
        <taxon>Pseudomonadati</taxon>
        <taxon>Pseudomonadota</taxon>
        <taxon>Gammaproteobacteria</taxon>
        <taxon>Cellvibrionales</taxon>
        <taxon>Microbulbiferaceae</taxon>
        <taxon>Microbulbifer</taxon>
    </lineage>
</organism>
<dbReference type="RefSeq" id="WP_139304928.1">
    <property type="nucleotide sequence ID" value="NZ_FNQO01000005.1"/>
</dbReference>
<proteinExistence type="predicted"/>
<name>A0A1H4BE35_9GAMM</name>
<feature type="signal peptide" evidence="1">
    <location>
        <begin position="1"/>
        <end position="23"/>
    </location>
</feature>
<evidence type="ECO:0000256" key="1">
    <source>
        <dbReference type="SAM" id="SignalP"/>
    </source>
</evidence>
<accession>A0A1H4BE35</accession>
<keyword evidence="3" id="KW-1185">Reference proteome</keyword>
<gene>
    <name evidence="2" type="ORF">SAMN05216562_3243</name>
</gene>
<dbReference type="Proteomes" id="UP000198658">
    <property type="component" value="Unassembled WGS sequence"/>
</dbReference>
<evidence type="ECO:0000313" key="3">
    <source>
        <dbReference type="Proteomes" id="UP000198658"/>
    </source>
</evidence>
<protein>
    <submittedName>
        <fullName evidence="2">Uncharacterized protein</fullName>
    </submittedName>
</protein>
<sequence length="122" mass="12530">MNDALSRILLIFLLLALNGQAFAAPCASTRDGDNSHHQGAEPATADHCAVAENAHHCESGDADETLEACEQACSCCPGHCASAMPGSEIHGSANLPTMAKAVYAELHSSPLPEAALRPPIAA</sequence>
<reference evidence="3" key="1">
    <citation type="submission" date="2016-10" db="EMBL/GenBank/DDBJ databases">
        <authorList>
            <person name="Varghese N."/>
            <person name="Submissions S."/>
        </authorList>
    </citation>
    <scope>NUCLEOTIDE SEQUENCE [LARGE SCALE GENOMIC DNA]</scope>
    <source>
        <strain evidence="3">CGMCC 1.10657</strain>
    </source>
</reference>
<feature type="chain" id="PRO_5011644948" evidence="1">
    <location>
        <begin position="24"/>
        <end position="122"/>
    </location>
</feature>
<evidence type="ECO:0000313" key="2">
    <source>
        <dbReference type="EMBL" id="SEA46419.1"/>
    </source>
</evidence>
<dbReference type="EMBL" id="FNQO01000005">
    <property type="protein sequence ID" value="SEA46419.1"/>
    <property type="molecule type" value="Genomic_DNA"/>
</dbReference>
<dbReference type="AlphaFoldDB" id="A0A1H4BE35"/>
<dbReference type="OrthoDB" id="5737562at2"/>
<keyword evidence="1" id="KW-0732">Signal</keyword>